<protein>
    <submittedName>
        <fullName evidence="1">Uncharacterized protein</fullName>
    </submittedName>
</protein>
<dbReference type="OrthoDB" id="7061165at2"/>
<dbReference type="EMBL" id="CP036525">
    <property type="protein sequence ID" value="QDT05931.1"/>
    <property type="molecule type" value="Genomic_DNA"/>
</dbReference>
<organism evidence="1 2">
    <name type="scientific">Rubripirellula lacrimiformis</name>
    <dbReference type="NCBI Taxonomy" id="1930273"/>
    <lineage>
        <taxon>Bacteria</taxon>
        <taxon>Pseudomonadati</taxon>
        <taxon>Planctomycetota</taxon>
        <taxon>Planctomycetia</taxon>
        <taxon>Pirellulales</taxon>
        <taxon>Pirellulaceae</taxon>
        <taxon>Rubripirellula</taxon>
    </lineage>
</organism>
<dbReference type="RefSeq" id="WP_145172288.1">
    <property type="nucleotide sequence ID" value="NZ_CP036525.1"/>
</dbReference>
<sequence>MEPEYNENDHPQRSTIERFFVGLSECIFHSKLGVADVQLVDYVGDMMLRFIRIDDIHRVRQNNGRPATEVFEMLREAEQRIGLARREVHRHIGDFTLFWSGMYPESLRKMQSAGTGDQFIDYCQQGKRAYAIAAEIEGGEDRPSSDVLHRLSDQFEMCAYGLREIRREIEEGESGESLLIG</sequence>
<accession>A0A517NFN1</accession>
<evidence type="ECO:0000313" key="2">
    <source>
        <dbReference type="Proteomes" id="UP000318538"/>
    </source>
</evidence>
<dbReference type="AlphaFoldDB" id="A0A517NFN1"/>
<dbReference type="KEGG" id="rlc:K227x_43370"/>
<reference evidence="1 2" key="1">
    <citation type="submission" date="2019-02" db="EMBL/GenBank/DDBJ databases">
        <title>Deep-cultivation of Planctomycetes and their phenomic and genomic characterization uncovers novel biology.</title>
        <authorList>
            <person name="Wiegand S."/>
            <person name="Jogler M."/>
            <person name="Boedeker C."/>
            <person name="Pinto D."/>
            <person name="Vollmers J."/>
            <person name="Rivas-Marin E."/>
            <person name="Kohn T."/>
            <person name="Peeters S.H."/>
            <person name="Heuer A."/>
            <person name="Rast P."/>
            <person name="Oberbeckmann S."/>
            <person name="Bunk B."/>
            <person name="Jeske O."/>
            <person name="Meyerdierks A."/>
            <person name="Storesund J.E."/>
            <person name="Kallscheuer N."/>
            <person name="Luecker S."/>
            <person name="Lage O.M."/>
            <person name="Pohl T."/>
            <person name="Merkel B.J."/>
            <person name="Hornburger P."/>
            <person name="Mueller R.-W."/>
            <person name="Bruemmer F."/>
            <person name="Labrenz M."/>
            <person name="Spormann A.M."/>
            <person name="Op den Camp H."/>
            <person name="Overmann J."/>
            <person name="Amann R."/>
            <person name="Jetten M.S.M."/>
            <person name="Mascher T."/>
            <person name="Medema M.H."/>
            <person name="Devos D.P."/>
            <person name="Kaster A.-K."/>
            <person name="Ovreas L."/>
            <person name="Rohde M."/>
            <person name="Galperin M.Y."/>
            <person name="Jogler C."/>
        </authorList>
    </citation>
    <scope>NUCLEOTIDE SEQUENCE [LARGE SCALE GENOMIC DNA]</scope>
    <source>
        <strain evidence="1 2">K22_7</strain>
    </source>
</reference>
<keyword evidence="2" id="KW-1185">Reference proteome</keyword>
<dbReference type="Proteomes" id="UP000318538">
    <property type="component" value="Chromosome"/>
</dbReference>
<proteinExistence type="predicted"/>
<gene>
    <name evidence="1" type="ORF">K227x_43370</name>
</gene>
<name>A0A517NFN1_9BACT</name>
<evidence type="ECO:0000313" key="1">
    <source>
        <dbReference type="EMBL" id="QDT05931.1"/>
    </source>
</evidence>